<feature type="region of interest" description="Disordered" evidence="1">
    <location>
        <begin position="48"/>
        <end position="83"/>
    </location>
</feature>
<dbReference type="PANTHER" id="PTHR22084:SF1">
    <property type="entry name" value="BZIP DOMAIN-CONTAINING PROTEIN-RELATED"/>
    <property type="match status" value="1"/>
</dbReference>
<feature type="non-terminal residue" evidence="2">
    <location>
        <position position="102"/>
    </location>
</feature>
<protein>
    <submittedName>
        <fullName evidence="2">Uncharacterized protein</fullName>
    </submittedName>
</protein>
<accession>A0AAV5VFS1</accession>
<evidence type="ECO:0000313" key="2">
    <source>
        <dbReference type="EMBL" id="GMT18577.1"/>
    </source>
</evidence>
<proteinExistence type="predicted"/>
<dbReference type="EMBL" id="BTSY01000003">
    <property type="protein sequence ID" value="GMT18577.1"/>
    <property type="molecule type" value="Genomic_DNA"/>
</dbReference>
<dbReference type="Proteomes" id="UP001432322">
    <property type="component" value="Unassembled WGS sequence"/>
</dbReference>
<gene>
    <name evidence="2" type="ORF">PFISCL1PPCAC_9874</name>
</gene>
<evidence type="ECO:0000313" key="3">
    <source>
        <dbReference type="Proteomes" id="UP001432322"/>
    </source>
</evidence>
<comment type="caution">
    <text evidence="2">The sequence shown here is derived from an EMBL/GenBank/DDBJ whole genome shotgun (WGS) entry which is preliminary data.</text>
</comment>
<feature type="compositionally biased region" description="Basic and acidic residues" evidence="1">
    <location>
        <begin position="56"/>
        <end position="83"/>
    </location>
</feature>
<evidence type="ECO:0000256" key="1">
    <source>
        <dbReference type="SAM" id="MobiDB-lite"/>
    </source>
</evidence>
<dbReference type="PANTHER" id="PTHR22084">
    <property type="entry name" value="GEX INTERACTING PROTEIN PROTEIN 4"/>
    <property type="match status" value="1"/>
</dbReference>
<organism evidence="2 3">
    <name type="scientific">Pristionchus fissidentatus</name>
    <dbReference type="NCBI Taxonomy" id="1538716"/>
    <lineage>
        <taxon>Eukaryota</taxon>
        <taxon>Metazoa</taxon>
        <taxon>Ecdysozoa</taxon>
        <taxon>Nematoda</taxon>
        <taxon>Chromadorea</taxon>
        <taxon>Rhabditida</taxon>
        <taxon>Rhabditina</taxon>
        <taxon>Diplogasteromorpha</taxon>
        <taxon>Diplogasteroidea</taxon>
        <taxon>Neodiplogasteridae</taxon>
        <taxon>Pristionchus</taxon>
    </lineage>
</organism>
<reference evidence="2" key="1">
    <citation type="submission" date="2023-10" db="EMBL/GenBank/DDBJ databases">
        <title>Genome assembly of Pristionchus species.</title>
        <authorList>
            <person name="Yoshida K."/>
            <person name="Sommer R.J."/>
        </authorList>
    </citation>
    <scope>NUCLEOTIDE SEQUENCE</scope>
    <source>
        <strain evidence="2">RS5133</strain>
    </source>
</reference>
<keyword evidence="3" id="KW-1185">Reference proteome</keyword>
<dbReference type="AlphaFoldDB" id="A0AAV5VFS1"/>
<name>A0AAV5VFS1_9BILA</name>
<sequence length="102" mass="12536">MTDEEKREYNAKRTDAFRNKECLRDGHPFEIDLKHVFITYLQAQAIMSRNSRKAHAARERYARMTPSERKEYNQRRAELKKQREREMIQKRLMEEENMQGMR</sequence>